<dbReference type="AlphaFoldDB" id="A0A0W7WWW3"/>
<feature type="chain" id="PRO_5006936745" description="Protein TolB" evidence="3">
    <location>
        <begin position="37"/>
        <end position="382"/>
    </location>
</feature>
<evidence type="ECO:0000313" key="5">
    <source>
        <dbReference type="Proteomes" id="UP000054804"/>
    </source>
</evidence>
<keyword evidence="5" id="KW-1185">Reference proteome</keyword>
<dbReference type="EMBL" id="LOCL01000048">
    <property type="protein sequence ID" value="KUF15078.1"/>
    <property type="molecule type" value="Genomic_DNA"/>
</dbReference>
<reference evidence="4 5" key="1">
    <citation type="submission" date="2015-12" db="EMBL/GenBank/DDBJ databases">
        <title>Draft genome sequence of Streptomyces silvensis ATCC 53525, a producer of novel hormone antagonists.</title>
        <authorList>
            <person name="Johnston C.W."/>
            <person name="Li Y."/>
            <person name="Magarvey N.A."/>
        </authorList>
    </citation>
    <scope>NUCLEOTIDE SEQUENCE [LARGE SCALE GENOMIC DNA]</scope>
    <source>
        <strain evidence="4 5">ATCC 53525</strain>
    </source>
</reference>
<evidence type="ECO:0000256" key="1">
    <source>
        <dbReference type="ARBA" id="ARBA00009820"/>
    </source>
</evidence>
<dbReference type="InterPro" id="IPR011042">
    <property type="entry name" value="6-blade_b-propeller_TolB-like"/>
</dbReference>
<dbReference type="STRING" id="1765722.AT728_26800"/>
<dbReference type="Pfam" id="PF07676">
    <property type="entry name" value="PD40"/>
    <property type="match status" value="2"/>
</dbReference>
<evidence type="ECO:0000313" key="4">
    <source>
        <dbReference type="EMBL" id="KUF15078.1"/>
    </source>
</evidence>
<feature type="signal peptide" evidence="3">
    <location>
        <begin position="1"/>
        <end position="36"/>
    </location>
</feature>
<name>A0A0W7WWW3_9ACTN</name>
<organism evidence="4 5">
    <name type="scientific">Streptomyces silvensis</name>
    <dbReference type="NCBI Taxonomy" id="1765722"/>
    <lineage>
        <taxon>Bacteria</taxon>
        <taxon>Bacillati</taxon>
        <taxon>Actinomycetota</taxon>
        <taxon>Actinomycetes</taxon>
        <taxon>Kitasatosporales</taxon>
        <taxon>Streptomycetaceae</taxon>
        <taxon>Streptomyces</taxon>
    </lineage>
</organism>
<sequence>MRRRTNWSTTRRVRAVLGAAVAVCAVTAVLPGSASAEPATTAEPGATHTATTGIAGHRATSVERVSVANDGTQANDHSTHASITPNGRHIVFASSADNLTSSRGGYMYVRDQRRGHLTRHGQLLGEQHHPPTISNNGEWALYSGYLQHFKQMYLAEVSRSTGSLLRTWGNHQTQPSLDADGRLIAFVVIPKRDWTTSDQRILVMDRATGAEWTITWLSHSLPSRPSISGDNRRVAYQDAKTEDVFIWDWGDDVIGPIEGPSKAAEIVQLSDDGSKVVYRSGSDTHVYELRTSTTQVVPDARGLAIDPTGRYLLYAPQIANRPSLVLRDLRTGTEETVADKPASAGTDAVSAHGRDVVFTSAADDIVPDDTNGKTDVFVRRFH</sequence>
<comment type="caution">
    <text evidence="4">The sequence shown here is derived from an EMBL/GenBank/DDBJ whole genome shotgun (WGS) entry which is preliminary data.</text>
</comment>
<protein>
    <recommendedName>
        <fullName evidence="6">Protein TolB</fullName>
    </recommendedName>
</protein>
<dbReference type="InterPro" id="IPR011659">
    <property type="entry name" value="WD40"/>
</dbReference>
<gene>
    <name evidence="4" type="ORF">AT728_26800</name>
</gene>
<accession>A0A0W7WWW3</accession>
<evidence type="ECO:0000256" key="3">
    <source>
        <dbReference type="SAM" id="SignalP"/>
    </source>
</evidence>
<evidence type="ECO:0000256" key="2">
    <source>
        <dbReference type="SAM" id="MobiDB-lite"/>
    </source>
</evidence>
<keyword evidence="3" id="KW-0732">Signal</keyword>
<proteinExistence type="inferred from homology"/>
<dbReference type="OrthoDB" id="39703at2"/>
<feature type="region of interest" description="Disordered" evidence="2">
    <location>
        <begin position="34"/>
        <end position="57"/>
    </location>
</feature>
<dbReference type="SUPFAM" id="SSF69304">
    <property type="entry name" value="Tricorn protease N-terminal domain"/>
    <property type="match status" value="2"/>
</dbReference>
<evidence type="ECO:0008006" key="6">
    <source>
        <dbReference type="Google" id="ProtNLM"/>
    </source>
</evidence>
<dbReference type="Gene3D" id="2.120.10.30">
    <property type="entry name" value="TolB, C-terminal domain"/>
    <property type="match status" value="1"/>
</dbReference>
<dbReference type="PANTHER" id="PTHR36842">
    <property type="entry name" value="PROTEIN TOLB HOMOLOG"/>
    <property type="match status" value="1"/>
</dbReference>
<dbReference type="Proteomes" id="UP000054804">
    <property type="component" value="Unassembled WGS sequence"/>
</dbReference>
<comment type="similarity">
    <text evidence="1">Belongs to the TolB family.</text>
</comment>